<name>A0A3B0VN15_9ZZZZ</name>
<feature type="non-terminal residue" evidence="1">
    <location>
        <position position="228"/>
    </location>
</feature>
<gene>
    <name evidence="1" type="ORF">MNBD_GAMMA01-315</name>
</gene>
<dbReference type="AlphaFoldDB" id="A0A3B0VN15"/>
<evidence type="ECO:0000313" key="1">
    <source>
        <dbReference type="EMBL" id="VAW39707.1"/>
    </source>
</evidence>
<organism evidence="1">
    <name type="scientific">hydrothermal vent metagenome</name>
    <dbReference type="NCBI Taxonomy" id="652676"/>
    <lineage>
        <taxon>unclassified sequences</taxon>
        <taxon>metagenomes</taxon>
        <taxon>ecological metagenomes</taxon>
    </lineage>
</organism>
<protein>
    <submittedName>
        <fullName evidence="1">Uncharacterized protein</fullName>
    </submittedName>
</protein>
<proteinExistence type="predicted"/>
<accession>A0A3B0VN15</accession>
<reference evidence="1" key="1">
    <citation type="submission" date="2018-06" db="EMBL/GenBank/DDBJ databases">
        <authorList>
            <person name="Zhirakovskaya E."/>
        </authorList>
    </citation>
    <scope>NUCLEOTIDE SEQUENCE</scope>
</reference>
<dbReference type="EMBL" id="UOEW01000242">
    <property type="protein sequence ID" value="VAW39707.1"/>
    <property type="molecule type" value="Genomic_DNA"/>
</dbReference>
<sequence>MLKQINIRMILTVLAVFILLYSFAVYLILSDDGAHNQIATKDLLNENWQVVYGVDISDKAEKSISFRLNETGEADILFHTAAFKASDYPALQLAITALSKNYMPILVWQIRDDPSFYDMQLLQPSENAQINLLANNPNWKGEIVQLGLSFVPQEHLGLAMAANNAITIQSMLLRQYDYLSDYFVLFNYWTEYKPWTYRSINHLKTNQLLPIYAQPIIFILIWVMCSWV</sequence>